<dbReference type="GO" id="GO:0006353">
    <property type="term" value="P:DNA-templated transcription termination"/>
    <property type="evidence" value="ECO:0007669"/>
    <property type="project" value="UniProtKB-UniRule"/>
</dbReference>
<dbReference type="SUPFAM" id="SSF50104">
    <property type="entry name" value="Translation proteins SH3-like domain"/>
    <property type="match status" value="1"/>
</dbReference>
<dbReference type="PANTHER" id="PTHR30265:SF2">
    <property type="entry name" value="TRANSCRIPTION TERMINATION_ANTITERMINATION PROTEIN NUSG"/>
    <property type="match status" value="1"/>
</dbReference>
<evidence type="ECO:0000313" key="11">
    <source>
        <dbReference type="EMBL" id="QDT53486.1"/>
    </source>
</evidence>
<dbReference type="InterPro" id="IPR006645">
    <property type="entry name" value="NGN-like_dom"/>
</dbReference>
<dbReference type="SUPFAM" id="SSF82679">
    <property type="entry name" value="N-utilization substance G protein NusG, N-terminal domain"/>
    <property type="match status" value="1"/>
</dbReference>
<dbReference type="InterPro" id="IPR036735">
    <property type="entry name" value="NGN_dom_sf"/>
</dbReference>
<dbReference type="InterPro" id="IPR047050">
    <property type="entry name" value="NGN"/>
</dbReference>
<feature type="domain" description="NusG-like N-terminal" evidence="9">
    <location>
        <begin position="122"/>
        <end position="230"/>
    </location>
</feature>
<feature type="domain" description="KOW" evidence="10">
    <location>
        <begin position="247"/>
        <end position="274"/>
    </location>
</feature>
<dbReference type="InterPro" id="IPR005824">
    <property type="entry name" value="KOW"/>
</dbReference>
<evidence type="ECO:0000256" key="5">
    <source>
        <dbReference type="HAMAP-Rule" id="MF_00948"/>
    </source>
</evidence>
<dbReference type="FunCoup" id="A0A517SBM2">
    <property type="interactions" value="486"/>
</dbReference>
<evidence type="ECO:0000259" key="9">
    <source>
        <dbReference type="SMART" id="SM00738"/>
    </source>
</evidence>
<evidence type="ECO:0000256" key="2">
    <source>
        <dbReference type="ARBA" id="ARBA00022814"/>
    </source>
</evidence>
<dbReference type="InterPro" id="IPR014722">
    <property type="entry name" value="Rib_uL2_dom2"/>
</dbReference>
<comment type="similarity">
    <text evidence="5 7">Belongs to the NusG family.</text>
</comment>
<dbReference type="Gene3D" id="2.30.30.30">
    <property type="match status" value="1"/>
</dbReference>
<comment type="function">
    <text evidence="5 7">Participates in transcription elongation, termination and antitermination.</text>
</comment>
<feature type="region of interest" description="Disordered" evidence="8">
    <location>
        <begin position="1"/>
        <end position="116"/>
    </location>
</feature>
<proteinExistence type="inferred from homology"/>
<evidence type="ECO:0000313" key="12">
    <source>
        <dbReference type="Proteomes" id="UP000315700"/>
    </source>
</evidence>
<dbReference type="CDD" id="cd09891">
    <property type="entry name" value="NGN_Bact_1"/>
    <property type="match status" value="1"/>
</dbReference>
<feature type="compositionally biased region" description="Acidic residues" evidence="8">
    <location>
        <begin position="1"/>
        <end position="13"/>
    </location>
</feature>
<dbReference type="InterPro" id="IPR043425">
    <property type="entry name" value="NusG-like"/>
</dbReference>
<feature type="compositionally biased region" description="Low complexity" evidence="8">
    <location>
        <begin position="58"/>
        <end position="70"/>
    </location>
</feature>
<keyword evidence="1 5" id="KW-0806">Transcription termination</keyword>
<accession>A0A517SBM2</accession>
<evidence type="ECO:0000256" key="6">
    <source>
        <dbReference type="NCBIfam" id="TIGR00922"/>
    </source>
</evidence>
<evidence type="ECO:0000256" key="4">
    <source>
        <dbReference type="ARBA" id="ARBA00023163"/>
    </source>
</evidence>
<dbReference type="GO" id="GO:0006354">
    <property type="term" value="P:DNA-templated transcription elongation"/>
    <property type="evidence" value="ECO:0007669"/>
    <property type="project" value="UniProtKB-UniRule"/>
</dbReference>
<name>A0A517SBM2_9PLAN</name>
<dbReference type="Proteomes" id="UP000315700">
    <property type="component" value="Chromosome"/>
</dbReference>
<dbReference type="NCBIfam" id="TIGR00922">
    <property type="entry name" value="nusG"/>
    <property type="match status" value="1"/>
</dbReference>
<evidence type="ECO:0000256" key="1">
    <source>
        <dbReference type="ARBA" id="ARBA00022472"/>
    </source>
</evidence>
<keyword evidence="2 5" id="KW-0889">Transcription antitermination</keyword>
<evidence type="ECO:0000256" key="7">
    <source>
        <dbReference type="RuleBase" id="RU000538"/>
    </source>
</evidence>
<gene>
    <name evidence="5" type="primary">nusG</name>
    <name evidence="11" type="ORF">Pan44_15080</name>
</gene>
<dbReference type="HAMAP" id="MF_00948">
    <property type="entry name" value="NusG"/>
    <property type="match status" value="1"/>
</dbReference>
<reference evidence="11 12" key="1">
    <citation type="submission" date="2019-02" db="EMBL/GenBank/DDBJ databases">
        <title>Deep-cultivation of Planctomycetes and their phenomic and genomic characterization uncovers novel biology.</title>
        <authorList>
            <person name="Wiegand S."/>
            <person name="Jogler M."/>
            <person name="Boedeker C."/>
            <person name="Pinto D."/>
            <person name="Vollmers J."/>
            <person name="Rivas-Marin E."/>
            <person name="Kohn T."/>
            <person name="Peeters S.H."/>
            <person name="Heuer A."/>
            <person name="Rast P."/>
            <person name="Oberbeckmann S."/>
            <person name="Bunk B."/>
            <person name="Jeske O."/>
            <person name="Meyerdierks A."/>
            <person name="Storesund J.E."/>
            <person name="Kallscheuer N."/>
            <person name="Luecker S."/>
            <person name="Lage O.M."/>
            <person name="Pohl T."/>
            <person name="Merkel B.J."/>
            <person name="Hornburger P."/>
            <person name="Mueller R.-W."/>
            <person name="Bruemmer F."/>
            <person name="Labrenz M."/>
            <person name="Spormann A.M."/>
            <person name="Op den Camp H."/>
            <person name="Overmann J."/>
            <person name="Amann R."/>
            <person name="Jetten M.S.M."/>
            <person name="Mascher T."/>
            <person name="Medema M.H."/>
            <person name="Devos D.P."/>
            <person name="Kaster A.-K."/>
            <person name="Ovreas L."/>
            <person name="Rohde M."/>
            <person name="Galperin M.Y."/>
            <person name="Jogler C."/>
        </authorList>
    </citation>
    <scope>NUCLEOTIDE SEQUENCE [LARGE SCALE GENOMIC DNA]</scope>
    <source>
        <strain evidence="11 12">Pan44</strain>
    </source>
</reference>
<dbReference type="InParanoid" id="A0A517SBM2"/>
<dbReference type="InterPro" id="IPR001062">
    <property type="entry name" value="Transcrpt_antiterm_NusG"/>
</dbReference>
<dbReference type="PRINTS" id="PR00338">
    <property type="entry name" value="NUSGTNSCPFCT"/>
</dbReference>
<dbReference type="InterPro" id="IPR008991">
    <property type="entry name" value="Translation_prot_SH3-like_sf"/>
</dbReference>
<evidence type="ECO:0000256" key="3">
    <source>
        <dbReference type="ARBA" id="ARBA00023015"/>
    </source>
</evidence>
<dbReference type="PANTHER" id="PTHR30265">
    <property type="entry name" value="RHO-INTERACTING TRANSCRIPTION TERMINATION FACTOR NUSG"/>
    <property type="match status" value="1"/>
</dbReference>
<keyword evidence="12" id="KW-1185">Reference proteome</keyword>
<organism evidence="11 12">
    <name type="scientific">Caulifigura coniformis</name>
    <dbReference type="NCBI Taxonomy" id="2527983"/>
    <lineage>
        <taxon>Bacteria</taxon>
        <taxon>Pseudomonadati</taxon>
        <taxon>Planctomycetota</taxon>
        <taxon>Planctomycetia</taxon>
        <taxon>Planctomycetales</taxon>
        <taxon>Planctomycetaceae</taxon>
        <taxon>Caulifigura</taxon>
    </lineage>
</organism>
<evidence type="ECO:0000256" key="8">
    <source>
        <dbReference type="SAM" id="MobiDB-lite"/>
    </source>
</evidence>
<evidence type="ECO:0000259" key="10">
    <source>
        <dbReference type="SMART" id="SM00739"/>
    </source>
</evidence>
<protein>
    <recommendedName>
        <fullName evidence="5 6">Transcription termination/antitermination protein NusG</fullName>
    </recommendedName>
</protein>
<dbReference type="RefSeq" id="WP_231754247.1">
    <property type="nucleotide sequence ID" value="NZ_CP036271.1"/>
</dbReference>
<dbReference type="SMART" id="SM00738">
    <property type="entry name" value="NGN"/>
    <property type="match status" value="1"/>
</dbReference>
<dbReference type="CDD" id="cd06091">
    <property type="entry name" value="KOW_NusG"/>
    <property type="match status" value="1"/>
</dbReference>
<dbReference type="GO" id="GO:0005829">
    <property type="term" value="C:cytosol"/>
    <property type="evidence" value="ECO:0007669"/>
    <property type="project" value="TreeGrafter"/>
</dbReference>
<dbReference type="Gene3D" id="3.30.70.940">
    <property type="entry name" value="NusG, N-terminal domain"/>
    <property type="match status" value="1"/>
</dbReference>
<keyword evidence="4 5" id="KW-0804">Transcription</keyword>
<dbReference type="KEGG" id="ccos:Pan44_15080"/>
<dbReference type="GO" id="GO:0031564">
    <property type="term" value="P:transcription antitermination"/>
    <property type="evidence" value="ECO:0007669"/>
    <property type="project" value="UniProtKB-UniRule"/>
</dbReference>
<sequence>MDENKANAAEDETPAMTGDESAVTADSPVESAPVAESSADQADTTPDIPAVEAEEPAAAEAPAAEPAPFRSSRRRQDEDDDEVYIPPVKPETMTKSEAGSGRPALPSHMNEDDTPRDPATIPLHWYVLKVQSNREKSIRDNLVRRIKRDGYGDYFGEIVIPTEKVVETKGGKRKIREQKLFPGYMMIQCRLTDETWFLVRDTSGVGDFTGAAGRPLPMQEHEIARMLGAETVSGEEEKPHRPVVKFSVSVGDVVKVKEGAFESFEGTVDSMDETTGKVKVIIEIFGRPTEVELEHWQVEKN</sequence>
<dbReference type="Pfam" id="PF02357">
    <property type="entry name" value="NusG"/>
    <property type="match status" value="1"/>
</dbReference>
<dbReference type="GO" id="GO:0032784">
    <property type="term" value="P:regulation of DNA-templated transcription elongation"/>
    <property type="evidence" value="ECO:0007669"/>
    <property type="project" value="InterPro"/>
</dbReference>
<dbReference type="AlphaFoldDB" id="A0A517SBM2"/>
<keyword evidence="3 5" id="KW-0805">Transcription regulation</keyword>
<dbReference type="EMBL" id="CP036271">
    <property type="protein sequence ID" value="QDT53486.1"/>
    <property type="molecule type" value="Genomic_DNA"/>
</dbReference>
<dbReference type="SMART" id="SM00739">
    <property type="entry name" value="KOW"/>
    <property type="match status" value="1"/>
</dbReference>